<dbReference type="Proteomes" id="UP000075357">
    <property type="component" value="Unassembled WGS sequence"/>
</dbReference>
<dbReference type="EMBL" id="LRAD01000020">
    <property type="protein sequence ID" value="KXZ61256.1"/>
    <property type="molecule type" value="Genomic_DNA"/>
</dbReference>
<dbReference type="STRING" id="36807.Mlaev_00680"/>
<gene>
    <name evidence="1" type="ORF">Mlaev_00680</name>
</gene>
<name>A0A150HGL4_9MICO</name>
<evidence type="ECO:0000313" key="2">
    <source>
        <dbReference type="Proteomes" id="UP000075357"/>
    </source>
</evidence>
<reference evidence="1 2" key="1">
    <citation type="submission" date="2016-01" db="EMBL/GenBank/DDBJ databases">
        <title>Draft genome sequences of Microbacterium laevaniformans LCDC 91-0039 and the type strain of Microbacterium hominis LCDC 84-209.</title>
        <authorList>
            <person name="Bernier A.-M."/>
            <person name="Bernard K."/>
        </authorList>
    </citation>
    <scope>NUCLEOTIDE SEQUENCE [LARGE SCALE GENOMIC DNA]</scope>
    <source>
        <strain evidence="1 2">LCDC 91-0039</strain>
    </source>
</reference>
<organism evidence="1 2">
    <name type="scientific">Microbacterium laevaniformans</name>
    <dbReference type="NCBI Taxonomy" id="36807"/>
    <lineage>
        <taxon>Bacteria</taxon>
        <taxon>Bacillati</taxon>
        <taxon>Actinomycetota</taxon>
        <taxon>Actinomycetes</taxon>
        <taxon>Micrococcales</taxon>
        <taxon>Microbacteriaceae</taxon>
        <taxon>Microbacterium</taxon>
    </lineage>
</organism>
<proteinExistence type="predicted"/>
<comment type="caution">
    <text evidence="1">The sequence shown here is derived from an EMBL/GenBank/DDBJ whole genome shotgun (WGS) entry which is preliminary data.</text>
</comment>
<dbReference type="AlphaFoldDB" id="A0A150HGL4"/>
<protein>
    <submittedName>
        <fullName evidence="1">Uncharacterized protein</fullName>
    </submittedName>
</protein>
<evidence type="ECO:0000313" key="1">
    <source>
        <dbReference type="EMBL" id="KXZ61256.1"/>
    </source>
</evidence>
<keyword evidence="2" id="KW-1185">Reference proteome</keyword>
<dbReference type="RefSeq" id="WP_061681924.1">
    <property type="nucleotide sequence ID" value="NZ_LRAD01000020.1"/>
</dbReference>
<sequence>MRALGELLRLRAAHPAFDGEFTAELGGTAGVLRWVHAAHRVEVAFDVASRAFTLTATGADAETDAEVRRTVDDLLAAG</sequence>
<dbReference type="PATRIC" id="fig|36807.3.peg.701"/>
<accession>A0A150HGL4</accession>